<dbReference type="Gene3D" id="3.60.15.10">
    <property type="entry name" value="Ribonuclease Z/Hydroxyacylglutathione hydrolase-like"/>
    <property type="match status" value="1"/>
</dbReference>
<protein>
    <submittedName>
        <fullName evidence="2">Uncharacterized protein</fullName>
    </submittedName>
</protein>
<feature type="region of interest" description="Disordered" evidence="1">
    <location>
        <begin position="518"/>
        <end position="540"/>
    </location>
</feature>
<dbReference type="Pfam" id="PF13483">
    <property type="entry name" value="Lactamase_B_3"/>
    <property type="match status" value="1"/>
</dbReference>
<evidence type="ECO:0000256" key="1">
    <source>
        <dbReference type="SAM" id="MobiDB-lite"/>
    </source>
</evidence>
<sequence>MSVTVRHLNADSTFLLLFSHKAEPTPSDLLSANGAYSILIDPWLVGSSIVNAKWFAITNRLVPSSINHLSEIEEPDIVLVSQNKPDHCHKETLLQLKPEGKTLIAAEPGAAKAIKSWNHFDPNRVQALAKYNDRARFGNTLRLRIPPLGSDGRPGEVTIAFLPARNYMTGLHNAFGITYQAPTRVKTVAPVSTIDLPRSNMHMLLTPQTMPYRSPQPMFSPNVARPATSQSTRDLVGQSAHLSTTLQNPEHSQRQRCQPELSTSSNDESSRVLLASDDSDLPPLPHYLQEQPAALPQLSQSIPDVDFDASALIDTTDFASTLPTPVLSPSPSTQSPSSSFSPESTPTTITSPSFAISLPSSPSLAEIQARYSRPPMIRPARPKAISILYTPHGLPLSDIQDYIKSHLVPLPGALPLTCLLHSFDYAKNPWWFGGNIMMGAEGGIQIARTLMARCWISAHDEEKDDRGVAVKLLKCNRNNADMVRDKLASTEKGWDCDVRSLDVGEEILLVANPEQKGVGGDESGNIGLGVELNNASDKRG</sequence>
<reference evidence="2 3" key="1">
    <citation type="submission" date="2023-08" db="EMBL/GenBank/DDBJ databases">
        <title>Black Yeasts Isolated from many extreme environments.</title>
        <authorList>
            <person name="Coleine C."/>
            <person name="Stajich J.E."/>
            <person name="Selbmann L."/>
        </authorList>
    </citation>
    <scope>NUCLEOTIDE SEQUENCE [LARGE SCALE GENOMIC DNA]</scope>
    <source>
        <strain evidence="2 3">CCFEE 5910</strain>
    </source>
</reference>
<dbReference type="InterPro" id="IPR036866">
    <property type="entry name" value="RibonucZ/Hydroxyglut_hydro"/>
</dbReference>
<dbReference type="PANTHER" id="PTHR36142">
    <property type="entry name" value="METALLO-HYDROLASE/OXIDOREDUCTASE SUPERFAMILY PROTEIN"/>
    <property type="match status" value="1"/>
</dbReference>
<feature type="region of interest" description="Disordered" evidence="1">
    <location>
        <begin position="208"/>
        <end position="287"/>
    </location>
</feature>
<dbReference type="AlphaFoldDB" id="A0AAN7T119"/>
<dbReference type="EMBL" id="JAVRRJ010000004">
    <property type="protein sequence ID" value="KAK5085840.1"/>
    <property type="molecule type" value="Genomic_DNA"/>
</dbReference>
<accession>A0AAN7T119</accession>
<dbReference type="Proteomes" id="UP001309876">
    <property type="component" value="Unassembled WGS sequence"/>
</dbReference>
<proteinExistence type="predicted"/>
<evidence type="ECO:0000313" key="2">
    <source>
        <dbReference type="EMBL" id="KAK5085840.1"/>
    </source>
</evidence>
<name>A0AAN7T119_9EURO</name>
<organism evidence="2 3">
    <name type="scientific">Lithohypha guttulata</name>
    <dbReference type="NCBI Taxonomy" id="1690604"/>
    <lineage>
        <taxon>Eukaryota</taxon>
        <taxon>Fungi</taxon>
        <taxon>Dikarya</taxon>
        <taxon>Ascomycota</taxon>
        <taxon>Pezizomycotina</taxon>
        <taxon>Eurotiomycetes</taxon>
        <taxon>Chaetothyriomycetidae</taxon>
        <taxon>Chaetothyriales</taxon>
        <taxon>Trichomeriaceae</taxon>
        <taxon>Lithohypha</taxon>
    </lineage>
</organism>
<feature type="region of interest" description="Disordered" evidence="1">
    <location>
        <begin position="321"/>
        <end position="352"/>
    </location>
</feature>
<gene>
    <name evidence="2" type="ORF">LTR05_005129</name>
</gene>
<feature type="compositionally biased region" description="Polar residues" evidence="1">
    <location>
        <begin position="240"/>
        <end position="250"/>
    </location>
</feature>
<keyword evidence="3" id="KW-1185">Reference proteome</keyword>
<dbReference type="PANTHER" id="PTHR36142:SF5">
    <property type="entry name" value="METALLO-BETA-LACTAMASE DOMAIN-CONTAINING PROTEIN"/>
    <property type="match status" value="1"/>
</dbReference>
<comment type="caution">
    <text evidence="2">The sequence shown here is derived from an EMBL/GenBank/DDBJ whole genome shotgun (WGS) entry which is preliminary data.</text>
</comment>
<evidence type="ECO:0000313" key="3">
    <source>
        <dbReference type="Proteomes" id="UP001309876"/>
    </source>
</evidence>